<dbReference type="GO" id="GO:0005634">
    <property type="term" value="C:nucleus"/>
    <property type="evidence" value="ECO:0007669"/>
    <property type="project" value="UniProtKB-SubCell"/>
</dbReference>
<feature type="region of interest" description="Disordered" evidence="12">
    <location>
        <begin position="460"/>
        <end position="492"/>
    </location>
</feature>
<dbReference type="PANTHER" id="PTHR47772">
    <property type="entry name" value="ZINC FINGER PROTEIN 200"/>
    <property type="match status" value="1"/>
</dbReference>
<reference evidence="14 15" key="1">
    <citation type="journal article" date="2019" name="PLoS Biol.">
        <title>Sex chromosomes control vertical transmission of feminizing Wolbachia symbionts in an isopod.</title>
        <authorList>
            <person name="Becking T."/>
            <person name="Chebbi M.A."/>
            <person name="Giraud I."/>
            <person name="Moumen B."/>
            <person name="Laverre T."/>
            <person name="Caubet Y."/>
            <person name="Peccoud J."/>
            <person name="Gilbert C."/>
            <person name="Cordaux R."/>
        </authorList>
    </citation>
    <scope>NUCLEOTIDE SEQUENCE [LARGE SCALE GENOMIC DNA]</scope>
    <source>
        <strain evidence="14">ANa2</strain>
        <tissue evidence="14">Whole body excluding digestive tract and cuticle</tissue>
    </source>
</reference>
<dbReference type="GO" id="GO:0008270">
    <property type="term" value="F:zinc ion binding"/>
    <property type="evidence" value="ECO:0007669"/>
    <property type="project" value="UniProtKB-KW"/>
</dbReference>
<dbReference type="GO" id="GO:0043565">
    <property type="term" value="F:sequence-specific DNA binding"/>
    <property type="evidence" value="ECO:0007669"/>
    <property type="project" value="UniProtKB-ARBA"/>
</dbReference>
<evidence type="ECO:0000256" key="12">
    <source>
        <dbReference type="SAM" id="MobiDB-lite"/>
    </source>
</evidence>
<dbReference type="FunFam" id="3.30.160.60:FF:000100">
    <property type="entry name" value="Zinc finger 45-like"/>
    <property type="match status" value="1"/>
</dbReference>
<keyword evidence="9" id="KW-0804">Transcription</keyword>
<evidence type="ECO:0000256" key="6">
    <source>
        <dbReference type="ARBA" id="ARBA00022833"/>
    </source>
</evidence>
<feature type="domain" description="C2H2-type" evidence="13">
    <location>
        <begin position="111"/>
        <end position="138"/>
    </location>
</feature>
<dbReference type="PROSITE" id="PS50157">
    <property type="entry name" value="ZINC_FINGER_C2H2_2"/>
    <property type="match status" value="16"/>
</dbReference>
<feature type="domain" description="C2H2-type" evidence="13">
    <location>
        <begin position="496"/>
        <end position="523"/>
    </location>
</feature>
<proteinExistence type="inferred from homology"/>
<organism evidence="14 15">
    <name type="scientific">Armadillidium nasatum</name>
    <dbReference type="NCBI Taxonomy" id="96803"/>
    <lineage>
        <taxon>Eukaryota</taxon>
        <taxon>Metazoa</taxon>
        <taxon>Ecdysozoa</taxon>
        <taxon>Arthropoda</taxon>
        <taxon>Crustacea</taxon>
        <taxon>Multicrustacea</taxon>
        <taxon>Malacostraca</taxon>
        <taxon>Eumalacostraca</taxon>
        <taxon>Peracarida</taxon>
        <taxon>Isopoda</taxon>
        <taxon>Oniscidea</taxon>
        <taxon>Crinocheta</taxon>
        <taxon>Armadillidiidae</taxon>
        <taxon>Armadillidium</taxon>
    </lineage>
</organism>
<feature type="domain" description="C2H2-type" evidence="13">
    <location>
        <begin position="262"/>
        <end position="289"/>
    </location>
</feature>
<keyword evidence="8" id="KW-0238">DNA-binding</keyword>
<feature type="domain" description="C2H2-type" evidence="13">
    <location>
        <begin position="54"/>
        <end position="77"/>
    </location>
</feature>
<evidence type="ECO:0000256" key="5">
    <source>
        <dbReference type="ARBA" id="ARBA00022771"/>
    </source>
</evidence>
<name>A0A5N5SJV3_9CRUS</name>
<dbReference type="Proteomes" id="UP000326759">
    <property type="component" value="Unassembled WGS sequence"/>
</dbReference>
<feature type="domain" description="C2H2-type" evidence="13">
    <location>
        <begin position="26"/>
        <end position="53"/>
    </location>
</feature>
<comment type="caution">
    <text evidence="14">The sequence shown here is derived from an EMBL/GenBank/DDBJ whole genome shotgun (WGS) entry which is preliminary data.</text>
</comment>
<feature type="domain" description="C2H2-type" evidence="13">
    <location>
        <begin position="290"/>
        <end position="318"/>
    </location>
</feature>
<dbReference type="OrthoDB" id="6376466at2759"/>
<dbReference type="FunFam" id="3.30.160.60:FF:001732">
    <property type="entry name" value="Zgc:162936"/>
    <property type="match status" value="1"/>
</dbReference>
<feature type="domain" description="C2H2-type" evidence="13">
    <location>
        <begin position="435"/>
        <end position="463"/>
    </location>
</feature>
<feature type="domain" description="C2H2-type" evidence="13">
    <location>
        <begin position="586"/>
        <end position="613"/>
    </location>
</feature>
<evidence type="ECO:0000256" key="11">
    <source>
        <dbReference type="PROSITE-ProRule" id="PRU00042"/>
    </source>
</evidence>
<feature type="domain" description="C2H2-type" evidence="13">
    <location>
        <begin position="804"/>
        <end position="832"/>
    </location>
</feature>
<keyword evidence="7" id="KW-0805">Transcription regulation</keyword>
<dbReference type="PANTHER" id="PTHR47772:SF13">
    <property type="entry name" value="GASTRULA ZINC FINGER PROTEIN XLCGF49.1-LIKE-RELATED"/>
    <property type="match status" value="1"/>
</dbReference>
<evidence type="ECO:0000256" key="2">
    <source>
        <dbReference type="ARBA" id="ARBA00006991"/>
    </source>
</evidence>
<keyword evidence="3" id="KW-0479">Metal-binding</keyword>
<comment type="subcellular location">
    <subcellularLocation>
        <location evidence="1">Nucleus</location>
    </subcellularLocation>
</comment>
<keyword evidence="15" id="KW-1185">Reference proteome</keyword>
<feature type="domain" description="C2H2-type" evidence="13">
    <location>
        <begin position="407"/>
        <end position="434"/>
    </location>
</feature>
<gene>
    <name evidence="14" type="primary">XFIN_3</name>
    <name evidence="14" type="ORF">Anas_01037</name>
</gene>
<keyword evidence="6" id="KW-0862">Zinc</keyword>
<evidence type="ECO:0000313" key="15">
    <source>
        <dbReference type="Proteomes" id="UP000326759"/>
    </source>
</evidence>
<accession>A0A5N5SJV3</accession>
<feature type="domain" description="C2H2-type" evidence="13">
    <location>
        <begin position="668"/>
        <end position="696"/>
    </location>
</feature>
<evidence type="ECO:0000256" key="1">
    <source>
        <dbReference type="ARBA" id="ARBA00004123"/>
    </source>
</evidence>
<dbReference type="FunFam" id="3.30.160.60:FF:000045">
    <property type="entry name" value="ZFP69 zinc finger protein B"/>
    <property type="match status" value="1"/>
</dbReference>
<dbReference type="InterPro" id="IPR050636">
    <property type="entry name" value="C2H2-ZF_domain-containing"/>
</dbReference>
<evidence type="ECO:0000256" key="7">
    <source>
        <dbReference type="ARBA" id="ARBA00023015"/>
    </source>
</evidence>
<dbReference type="InterPro" id="IPR036236">
    <property type="entry name" value="Znf_C2H2_sf"/>
</dbReference>
<dbReference type="FunFam" id="3.30.160.60:FF:001498">
    <property type="entry name" value="Zinc finger protein 404"/>
    <property type="match status" value="1"/>
</dbReference>
<evidence type="ECO:0000259" key="13">
    <source>
        <dbReference type="PROSITE" id="PS50157"/>
    </source>
</evidence>
<sequence length="835" mass="94254">MFVSKMSTKQGDSAGYPIQLDRPGYQSCQYCGKEVPCRAALLRHLRRHTGERPYQCPFCSHASKHKSDLRKHIVNIHKNLPIIHLQGDRNYSGHHRSEYNSKDKKLLGDGRHCIFCGKAFPTPSKLIRHVWGHTGDRPFPCPYCSYRTNDKANLKRHFLTSIPLSLLAPTSMEERKVCPYCSRQFIFACKLMEHLRTHTGERPFQCMFCSYKATVKSNLKRHDSAIVATASVIPARLDASSGSESCTSASTIQNADGSSSEKSCPYCFKKFYFTSKLTEHLRTHTGERPYKCPHCQYRATQYGNLGRHIFHVHTSRSIADNCNVPIISSYKCVICGTSFSQGYNYKRHMLTHSGFKPYACPMCPYRSTQSNNVKLHLRIFTPLAPQATSVTFPSPSGDLELLMDQDFSCKFCGKKLFFQSKLREHLRTHTGERPFACNFCSYRATQKFCLKRHLATIHNFKTPPPPASAPSDPPVGGMIAGGSSSSSSTSSGGNEVMCHFCGKKMLFQSRLIQHLRTHTGERPFPCPVCPYRATQKPTLKRHILTVHSEAQAIERSTFSSSCTVALAVTPLASELTLVSSANENRLSCQFCGKRFLFFSKLRDHLRSHTGARPFPCPHCPHRAKYKGDLTRHISAIHRDSADASTGPEIEWLSTYNIHLRCHTGERPFTCPYCSYSATQSNNLNRHLHSVHSKTVSAALSSLSALSSENAGPTPSTMCLVCGKSFHSVWHMTRHLRTHTGERPFPCPFCPYRATQKNALQRHSLTVNENSNSTSKYSCSICQKTFYTSWHLKRHLRIHTGEKPFACPHCSFRSSQSNNLRMHIFNMHSKELKLTT</sequence>
<evidence type="ECO:0000256" key="9">
    <source>
        <dbReference type="ARBA" id="ARBA00023163"/>
    </source>
</evidence>
<protein>
    <submittedName>
        <fullName evidence="14">Zinc finger protein Xfin</fullName>
    </submittedName>
</protein>
<keyword evidence="10" id="KW-0539">Nucleus</keyword>
<evidence type="ECO:0000256" key="4">
    <source>
        <dbReference type="ARBA" id="ARBA00022737"/>
    </source>
</evidence>
<feature type="domain" description="C2H2-type" evidence="13">
    <location>
        <begin position="176"/>
        <end position="203"/>
    </location>
</feature>
<feature type="domain" description="C2H2-type" evidence="13">
    <location>
        <begin position="776"/>
        <end position="803"/>
    </location>
</feature>
<dbReference type="EMBL" id="SEYY01024622">
    <property type="protein sequence ID" value="KAB7493990.1"/>
    <property type="molecule type" value="Genomic_DNA"/>
</dbReference>
<dbReference type="AlphaFoldDB" id="A0A5N5SJV3"/>
<dbReference type="GO" id="GO:0005694">
    <property type="term" value="C:chromosome"/>
    <property type="evidence" value="ECO:0007669"/>
    <property type="project" value="UniProtKB-ARBA"/>
</dbReference>
<dbReference type="SUPFAM" id="SSF57667">
    <property type="entry name" value="beta-beta-alpha zinc fingers"/>
    <property type="match status" value="11"/>
</dbReference>
<dbReference type="PROSITE" id="PS00028">
    <property type="entry name" value="ZINC_FINGER_C2H2_1"/>
    <property type="match status" value="10"/>
</dbReference>
<feature type="compositionally biased region" description="Pro residues" evidence="12">
    <location>
        <begin position="462"/>
        <end position="473"/>
    </location>
</feature>
<feature type="domain" description="C2H2-type" evidence="13">
    <location>
        <begin position="330"/>
        <end position="357"/>
    </location>
</feature>
<comment type="similarity">
    <text evidence="2">Belongs to the krueppel C2H2-type zinc-finger protein family.</text>
</comment>
<dbReference type="Gene3D" id="3.30.160.60">
    <property type="entry name" value="Classic Zinc Finger"/>
    <property type="match status" value="21"/>
</dbReference>
<dbReference type="GO" id="GO:0045893">
    <property type="term" value="P:positive regulation of DNA-templated transcription"/>
    <property type="evidence" value="ECO:0007669"/>
    <property type="project" value="UniProtKB-ARBA"/>
</dbReference>
<evidence type="ECO:0000256" key="3">
    <source>
        <dbReference type="ARBA" id="ARBA00022723"/>
    </source>
</evidence>
<keyword evidence="4" id="KW-0677">Repeat</keyword>
<feature type="compositionally biased region" description="Low complexity" evidence="12">
    <location>
        <begin position="481"/>
        <end position="492"/>
    </location>
</feature>
<dbReference type="InterPro" id="IPR013087">
    <property type="entry name" value="Znf_C2H2_type"/>
</dbReference>
<evidence type="ECO:0000256" key="10">
    <source>
        <dbReference type="ARBA" id="ARBA00023242"/>
    </source>
</evidence>
<keyword evidence="5 11" id="KW-0863">Zinc-finger</keyword>
<dbReference type="FunFam" id="3.30.160.60:FF:000446">
    <property type="entry name" value="Zinc finger protein"/>
    <property type="match status" value="2"/>
</dbReference>
<dbReference type="Pfam" id="PF13909">
    <property type="entry name" value="zf-H2C2_5"/>
    <property type="match status" value="2"/>
</dbReference>
<evidence type="ECO:0000256" key="8">
    <source>
        <dbReference type="ARBA" id="ARBA00023125"/>
    </source>
</evidence>
<dbReference type="SMART" id="SM00355">
    <property type="entry name" value="ZnF_C2H2"/>
    <property type="match status" value="21"/>
</dbReference>
<dbReference type="FunFam" id="3.30.160.60:FF:000075">
    <property type="entry name" value="Putative zinc finger protein 536"/>
    <property type="match status" value="2"/>
</dbReference>
<evidence type="ECO:0000313" key="14">
    <source>
        <dbReference type="EMBL" id="KAB7493990.1"/>
    </source>
</evidence>
<feature type="domain" description="C2H2-type" evidence="13">
    <location>
        <begin position="524"/>
        <end position="552"/>
    </location>
</feature>
<dbReference type="Pfam" id="PF00096">
    <property type="entry name" value="zf-C2H2"/>
    <property type="match status" value="5"/>
</dbReference>
<feature type="domain" description="C2H2-type" evidence="13">
    <location>
        <begin position="716"/>
        <end position="743"/>
    </location>
</feature>